<protein>
    <submittedName>
        <fullName evidence="1">Bgt-21001</fullName>
    </submittedName>
</protein>
<proteinExistence type="predicted"/>
<dbReference type="AlphaFoldDB" id="A0A9X9MGB1"/>
<organism evidence="1 2">
    <name type="scientific">Blumeria graminis f. sp. tritici</name>
    <dbReference type="NCBI Taxonomy" id="62690"/>
    <lineage>
        <taxon>Eukaryota</taxon>
        <taxon>Fungi</taxon>
        <taxon>Dikarya</taxon>
        <taxon>Ascomycota</taxon>
        <taxon>Pezizomycotina</taxon>
        <taxon>Leotiomycetes</taxon>
        <taxon>Erysiphales</taxon>
        <taxon>Erysiphaceae</taxon>
        <taxon>Blumeria</taxon>
    </lineage>
</organism>
<accession>A0A9X9MGB1</accession>
<evidence type="ECO:0000313" key="2">
    <source>
        <dbReference type="Proteomes" id="UP000324639"/>
    </source>
</evidence>
<sequence>MVQAICSSQIFSSVTYPKGQNCSIYAESWRWIAEFLPQLSFLIQKFLKLLLTSSSYASHLMLEPLGLRSQSLVHQTSSYLSR</sequence>
<dbReference type="Proteomes" id="UP000324639">
    <property type="component" value="Chromosome Bgt_-05"/>
</dbReference>
<name>A0A9X9MGB1_BLUGR</name>
<evidence type="ECO:0000313" key="1">
    <source>
        <dbReference type="EMBL" id="VDB86154.1"/>
    </source>
</evidence>
<keyword evidence="2" id="KW-1185">Reference proteome</keyword>
<gene>
    <name evidence="1" type="ORF">BGT96224V316_LOCUS3764</name>
</gene>
<dbReference type="EMBL" id="LR026988">
    <property type="protein sequence ID" value="VDB86154.1"/>
    <property type="molecule type" value="Genomic_DNA"/>
</dbReference>
<reference evidence="1 2" key="1">
    <citation type="submission" date="2018-08" db="EMBL/GenBank/DDBJ databases">
        <authorList>
            <person name="Muller C M."/>
        </authorList>
    </citation>
    <scope>NUCLEOTIDE SEQUENCE [LARGE SCALE GENOMIC DNA]</scope>
</reference>